<comment type="caution">
    <text evidence="7">The sequence shown here is derived from an EMBL/GenBank/DDBJ whole genome shotgun (WGS) entry which is preliminary data.</text>
</comment>
<dbReference type="InterPro" id="IPR002109">
    <property type="entry name" value="Glutaredoxin"/>
</dbReference>
<evidence type="ECO:0000256" key="1">
    <source>
        <dbReference type="ARBA" id="ARBA00004496"/>
    </source>
</evidence>
<dbReference type="OrthoDB" id="418495at2759"/>
<evidence type="ECO:0000256" key="2">
    <source>
        <dbReference type="ARBA" id="ARBA00007568"/>
    </source>
</evidence>
<keyword evidence="3" id="KW-0963">Cytoplasm</keyword>
<gene>
    <name evidence="7" type="ORF">FNV43_RR07516</name>
</gene>
<feature type="compositionally biased region" description="Polar residues" evidence="5">
    <location>
        <begin position="27"/>
        <end position="43"/>
    </location>
</feature>
<dbReference type="PANTHER" id="PTHR10168">
    <property type="entry name" value="GLUTAREDOXIN"/>
    <property type="match status" value="1"/>
</dbReference>
<name>A0A8K0HFF7_9ROSA</name>
<dbReference type="AlphaFoldDB" id="A0A8K0HFF7"/>
<dbReference type="InterPro" id="IPR011905">
    <property type="entry name" value="GlrX-like_pln_2"/>
</dbReference>
<dbReference type="GO" id="GO:0005737">
    <property type="term" value="C:cytoplasm"/>
    <property type="evidence" value="ECO:0007669"/>
    <property type="project" value="UniProtKB-SubCell"/>
</dbReference>
<keyword evidence="4" id="KW-0676">Redox-active center</keyword>
<feature type="domain" description="Glutaredoxin" evidence="6">
    <location>
        <begin position="52"/>
        <end position="117"/>
    </location>
</feature>
<feature type="region of interest" description="Disordered" evidence="5">
    <location>
        <begin position="1"/>
        <end position="43"/>
    </location>
</feature>
<evidence type="ECO:0000313" key="7">
    <source>
        <dbReference type="EMBL" id="KAF3451421.1"/>
    </source>
</evidence>
<organism evidence="7 8">
    <name type="scientific">Rhamnella rubrinervis</name>
    <dbReference type="NCBI Taxonomy" id="2594499"/>
    <lineage>
        <taxon>Eukaryota</taxon>
        <taxon>Viridiplantae</taxon>
        <taxon>Streptophyta</taxon>
        <taxon>Embryophyta</taxon>
        <taxon>Tracheophyta</taxon>
        <taxon>Spermatophyta</taxon>
        <taxon>Magnoliopsida</taxon>
        <taxon>eudicotyledons</taxon>
        <taxon>Gunneridae</taxon>
        <taxon>Pentapetalae</taxon>
        <taxon>rosids</taxon>
        <taxon>fabids</taxon>
        <taxon>Rosales</taxon>
        <taxon>Rhamnaceae</taxon>
        <taxon>rhamnoid group</taxon>
        <taxon>Rhamneae</taxon>
        <taxon>Rhamnella</taxon>
    </lineage>
</organism>
<evidence type="ECO:0000256" key="4">
    <source>
        <dbReference type="ARBA" id="ARBA00023284"/>
    </source>
</evidence>
<dbReference type="NCBIfam" id="TIGR02189">
    <property type="entry name" value="GlrX-like_plant"/>
    <property type="match status" value="1"/>
</dbReference>
<dbReference type="Proteomes" id="UP000796880">
    <property type="component" value="Unassembled WGS sequence"/>
</dbReference>
<reference evidence="7" key="1">
    <citation type="submission" date="2020-03" db="EMBL/GenBank/DDBJ databases">
        <title>A high-quality chromosome-level genome assembly of a woody plant with both climbing and erect habits, Rhamnella rubrinervis.</title>
        <authorList>
            <person name="Lu Z."/>
            <person name="Yang Y."/>
            <person name="Zhu X."/>
            <person name="Sun Y."/>
        </authorList>
    </citation>
    <scope>NUCLEOTIDE SEQUENCE</scope>
    <source>
        <strain evidence="7">BYM</strain>
        <tissue evidence="7">Leaf</tissue>
    </source>
</reference>
<dbReference type="InterPro" id="IPR036249">
    <property type="entry name" value="Thioredoxin-like_sf"/>
</dbReference>
<dbReference type="Pfam" id="PF00462">
    <property type="entry name" value="Glutaredoxin"/>
    <property type="match status" value="1"/>
</dbReference>
<dbReference type="EMBL" id="VOIH02000003">
    <property type="protein sequence ID" value="KAF3451421.1"/>
    <property type="molecule type" value="Genomic_DNA"/>
</dbReference>
<evidence type="ECO:0000256" key="3">
    <source>
        <dbReference type="ARBA" id="ARBA00022490"/>
    </source>
</evidence>
<proteinExistence type="inferred from homology"/>
<evidence type="ECO:0000313" key="8">
    <source>
        <dbReference type="Proteomes" id="UP000796880"/>
    </source>
</evidence>
<evidence type="ECO:0000259" key="6">
    <source>
        <dbReference type="Pfam" id="PF00462"/>
    </source>
</evidence>
<keyword evidence="8" id="KW-1185">Reference proteome</keyword>
<dbReference type="SUPFAM" id="SSF52833">
    <property type="entry name" value="Thioredoxin-like"/>
    <property type="match status" value="1"/>
</dbReference>
<dbReference type="CDD" id="cd03419">
    <property type="entry name" value="GRX_GRXh_1_2_like"/>
    <property type="match status" value="1"/>
</dbReference>
<evidence type="ECO:0000256" key="5">
    <source>
        <dbReference type="SAM" id="MobiDB-lite"/>
    </source>
</evidence>
<comment type="similarity">
    <text evidence="2">Belongs to the glutaredoxin family. CC-type subfamily.</text>
</comment>
<dbReference type="Gene3D" id="3.40.30.10">
    <property type="entry name" value="Glutaredoxin"/>
    <property type="match status" value="1"/>
</dbReference>
<protein>
    <recommendedName>
        <fullName evidence="6">Glutaredoxin domain-containing protein</fullName>
    </recommendedName>
</protein>
<dbReference type="PROSITE" id="PS51354">
    <property type="entry name" value="GLUTAREDOXIN_2"/>
    <property type="match status" value="1"/>
</dbReference>
<comment type="subcellular location">
    <subcellularLocation>
        <location evidence="1">Cytoplasm</location>
    </subcellularLocation>
</comment>
<sequence>MQHAIPYRTWVPGSPAGRRNPPEIQPSDDSFSTSQEATSSKNVQRMVSENAVIVFGRRGCCMSHVVKRLLLGHGVNPAVFEVDEDGEAAVVDELSSITGEAREGGLQFPVVFVGGKVFGGLESVMASHISGELVPILKQAGALWL</sequence>
<accession>A0A8K0HFF7</accession>